<proteinExistence type="predicted"/>
<gene>
    <name evidence="1" type="ORF">KALB_1985</name>
</gene>
<evidence type="ECO:0000313" key="2">
    <source>
        <dbReference type="Proteomes" id="UP000019225"/>
    </source>
</evidence>
<dbReference type="EMBL" id="CP007155">
    <property type="protein sequence ID" value="AHH95355.1"/>
    <property type="molecule type" value="Genomic_DNA"/>
</dbReference>
<keyword evidence="2" id="KW-1185">Reference proteome</keyword>
<dbReference type="HOGENOM" id="CLU_1832952_0_0_11"/>
<reference evidence="1 2" key="1">
    <citation type="journal article" date="2014" name="BMC Genomics">
        <title>Complete genome sequence of producer of the glycopeptide antibiotic Aculeximycin Kutzneria albida DSM 43870T, a representative of minor genus of Pseudonocardiaceae.</title>
        <authorList>
            <person name="Rebets Y."/>
            <person name="Tokovenko B."/>
            <person name="Lushchyk I."/>
            <person name="Ruckert C."/>
            <person name="Zaburannyi N."/>
            <person name="Bechthold A."/>
            <person name="Kalinowski J."/>
            <person name="Luzhetskyy A."/>
        </authorList>
    </citation>
    <scope>NUCLEOTIDE SEQUENCE [LARGE SCALE GENOMIC DNA]</scope>
    <source>
        <strain evidence="1">DSM 43870</strain>
    </source>
</reference>
<evidence type="ECO:0008006" key="3">
    <source>
        <dbReference type="Google" id="ProtNLM"/>
    </source>
</evidence>
<name>W5W3J9_9PSEU</name>
<dbReference type="SUPFAM" id="SSF55961">
    <property type="entry name" value="Bet v1-like"/>
    <property type="match status" value="1"/>
</dbReference>
<protein>
    <recommendedName>
        <fullName evidence="3">Polyketide cyclase / dehydrase and lipid transport</fullName>
    </recommendedName>
</protein>
<dbReference type="Proteomes" id="UP000019225">
    <property type="component" value="Chromosome"/>
</dbReference>
<dbReference type="PATRIC" id="fig|1449976.3.peg.1977"/>
<organism evidence="1 2">
    <name type="scientific">Kutzneria albida DSM 43870</name>
    <dbReference type="NCBI Taxonomy" id="1449976"/>
    <lineage>
        <taxon>Bacteria</taxon>
        <taxon>Bacillati</taxon>
        <taxon>Actinomycetota</taxon>
        <taxon>Actinomycetes</taxon>
        <taxon>Pseudonocardiales</taxon>
        <taxon>Pseudonocardiaceae</taxon>
        <taxon>Kutzneria</taxon>
    </lineage>
</organism>
<sequence length="137" mass="15158">MVAQSCRGTLLPVPALDLVDETFLVVPPAAVAAVFAEPANWPRFWPDLTLAVYADRGDEGLRWTVAGALVGTQEVWLEPMLDGTLLHYFLRADPPVPFRGQKQRLRALRQRQHAAKAVALDLKAELEQGREPGLPPR</sequence>
<dbReference type="AlphaFoldDB" id="W5W3J9"/>
<dbReference type="eggNOG" id="COG2867">
    <property type="taxonomic scope" value="Bacteria"/>
</dbReference>
<evidence type="ECO:0000313" key="1">
    <source>
        <dbReference type="EMBL" id="AHH95355.1"/>
    </source>
</evidence>
<dbReference type="STRING" id="1449976.KALB_1985"/>
<dbReference type="KEGG" id="kal:KALB_1985"/>
<accession>W5W3J9</accession>